<dbReference type="Proteomes" id="UP001295684">
    <property type="component" value="Unassembled WGS sequence"/>
</dbReference>
<sequence length="237" mass="27369">MDNAKIQIETNEKFVVDEEEDWMEALTCGCLVQNRKFQMNINPAMTVSREIVTIEEDADFLCKCLLAPRCRAFKGSIKTDGGDLMFSYEKPCGVPLCMFCRPTFDVFDHEKRKIGTIKNECNVCEMKMIILGDGDQPLYTITGTMCSLGFWFEPLLGSFFPLTFDIKNDRTNGTVISQFKKESRGFFIECCLNADKFSIQMPPQMNYHERILLAAAIHQMNMLWFERKSPCIFFNRN</sequence>
<keyword evidence="5" id="KW-1185">Reference proteome</keyword>
<reference evidence="4" key="1">
    <citation type="submission" date="2023-07" db="EMBL/GenBank/DDBJ databases">
        <authorList>
            <consortium name="AG Swart"/>
            <person name="Singh M."/>
            <person name="Singh A."/>
            <person name="Seah K."/>
            <person name="Emmerich C."/>
        </authorList>
    </citation>
    <scope>NUCLEOTIDE SEQUENCE</scope>
    <source>
        <strain evidence="4">DP1</strain>
    </source>
</reference>
<dbReference type="EMBL" id="CAMPGE010013260">
    <property type="protein sequence ID" value="CAI2371998.1"/>
    <property type="molecule type" value="Genomic_DNA"/>
</dbReference>
<evidence type="ECO:0000256" key="2">
    <source>
        <dbReference type="RuleBase" id="RU363116"/>
    </source>
</evidence>
<evidence type="ECO:0000313" key="4">
    <source>
        <dbReference type="EMBL" id="CAI2371998.1"/>
    </source>
</evidence>
<gene>
    <name evidence="3" type="ORF">ECRASSUSDP1_LOCUS13311</name>
    <name evidence="4" type="ORF">ECRASSUSDP1_LOCUS13325</name>
</gene>
<dbReference type="EMBL" id="CAMPGE010013244">
    <property type="protein sequence ID" value="CAI2371984.1"/>
    <property type="molecule type" value="Genomic_DNA"/>
</dbReference>
<accession>A0AAD1XGI7</accession>
<dbReference type="AlphaFoldDB" id="A0AAD1XGI7"/>
<evidence type="ECO:0000313" key="3">
    <source>
        <dbReference type="EMBL" id="CAI2371984.1"/>
    </source>
</evidence>
<protein>
    <recommendedName>
        <fullName evidence="2">Phospholipid scramblase</fullName>
    </recommendedName>
</protein>
<dbReference type="Pfam" id="PF03803">
    <property type="entry name" value="Scramblase"/>
    <property type="match status" value="1"/>
</dbReference>
<name>A0AAD1XGI7_EUPCR</name>
<proteinExistence type="inferred from homology"/>
<organism evidence="4 5">
    <name type="scientific">Euplotes crassus</name>
    <dbReference type="NCBI Taxonomy" id="5936"/>
    <lineage>
        <taxon>Eukaryota</taxon>
        <taxon>Sar</taxon>
        <taxon>Alveolata</taxon>
        <taxon>Ciliophora</taxon>
        <taxon>Intramacronucleata</taxon>
        <taxon>Spirotrichea</taxon>
        <taxon>Hypotrichia</taxon>
        <taxon>Euplotida</taxon>
        <taxon>Euplotidae</taxon>
        <taxon>Moneuplotes</taxon>
    </lineage>
</organism>
<comment type="caution">
    <text evidence="4">The sequence shown here is derived from an EMBL/GenBank/DDBJ whole genome shotgun (WGS) entry which is preliminary data.</text>
</comment>
<dbReference type="InterPro" id="IPR005552">
    <property type="entry name" value="Scramblase"/>
</dbReference>
<comment type="similarity">
    <text evidence="1 2">Belongs to the phospholipid scramblase family.</text>
</comment>
<evidence type="ECO:0000313" key="5">
    <source>
        <dbReference type="Proteomes" id="UP001295684"/>
    </source>
</evidence>
<dbReference type="GO" id="GO:0005886">
    <property type="term" value="C:plasma membrane"/>
    <property type="evidence" value="ECO:0007669"/>
    <property type="project" value="TreeGrafter"/>
</dbReference>
<dbReference type="PANTHER" id="PTHR23248">
    <property type="entry name" value="PHOSPHOLIPID SCRAMBLASE-RELATED"/>
    <property type="match status" value="1"/>
</dbReference>
<evidence type="ECO:0000256" key="1">
    <source>
        <dbReference type="ARBA" id="ARBA00005350"/>
    </source>
</evidence>
<dbReference type="GO" id="GO:0017128">
    <property type="term" value="F:phospholipid scramblase activity"/>
    <property type="evidence" value="ECO:0007669"/>
    <property type="project" value="InterPro"/>
</dbReference>
<dbReference type="PANTHER" id="PTHR23248:SF9">
    <property type="entry name" value="PHOSPHOLIPID SCRAMBLASE"/>
    <property type="match status" value="1"/>
</dbReference>